<dbReference type="PANTHER" id="PTHR24006">
    <property type="entry name" value="UBIQUITIN CARBOXYL-TERMINAL HYDROLASE"/>
    <property type="match status" value="1"/>
</dbReference>
<organism evidence="3 4">
    <name type="scientific">Branchiostoma floridae</name>
    <name type="common">Florida lancelet</name>
    <name type="synonym">Amphioxus</name>
    <dbReference type="NCBI Taxonomy" id="7739"/>
    <lineage>
        <taxon>Eukaryota</taxon>
        <taxon>Metazoa</taxon>
        <taxon>Chordata</taxon>
        <taxon>Cephalochordata</taxon>
        <taxon>Leptocardii</taxon>
        <taxon>Amphioxiformes</taxon>
        <taxon>Branchiostomatidae</taxon>
        <taxon>Branchiostoma</taxon>
    </lineage>
</organism>
<dbReference type="Proteomes" id="UP000001554">
    <property type="component" value="Chromosome 16"/>
</dbReference>
<evidence type="ECO:0000313" key="3">
    <source>
        <dbReference type="Proteomes" id="UP000001554"/>
    </source>
</evidence>
<name>A0A9J7KGL9_BRAFL</name>
<feature type="domain" description="USP" evidence="2">
    <location>
        <begin position="211"/>
        <end position="497"/>
    </location>
</feature>
<dbReference type="OrthoDB" id="447808at2759"/>
<dbReference type="PROSITE" id="PS50235">
    <property type="entry name" value="USP_3"/>
    <property type="match status" value="1"/>
</dbReference>
<dbReference type="Gene3D" id="3.90.70.10">
    <property type="entry name" value="Cysteine proteinases"/>
    <property type="match status" value="1"/>
</dbReference>
<reference evidence="3" key="1">
    <citation type="journal article" date="2020" name="Nat. Ecol. Evol.">
        <title>Deeply conserved synteny resolves early events in vertebrate evolution.</title>
        <authorList>
            <person name="Simakov O."/>
            <person name="Marletaz F."/>
            <person name="Yue J.X."/>
            <person name="O'Connell B."/>
            <person name="Jenkins J."/>
            <person name="Brandt A."/>
            <person name="Calef R."/>
            <person name="Tung C.H."/>
            <person name="Huang T.K."/>
            <person name="Schmutz J."/>
            <person name="Satoh N."/>
            <person name="Yu J.K."/>
            <person name="Putnam N.H."/>
            <person name="Green R.E."/>
            <person name="Rokhsar D.S."/>
        </authorList>
    </citation>
    <scope>NUCLEOTIDE SEQUENCE [LARGE SCALE GENOMIC DNA]</scope>
    <source>
        <strain evidence="3">S238N-H82</strain>
    </source>
</reference>
<reference evidence="4" key="2">
    <citation type="submission" date="2025-08" db="UniProtKB">
        <authorList>
            <consortium name="RefSeq"/>
        </authorList>
    </citation>
    <scope>IDENTIFICATION</scope>
    <source>
        <strain evidence="4">S238N-H82</strain>
        <tissue evidence="4">Testes</tissue>
    </source>
</reference>
<sequence>MVQYKNIDAIYLLVVEDLFTSWTTLKPLATSEVEDVGDSLETLYSNELSGGPPTVLAKRKDEEGARTLANMLSTRLECRINYTKDYINNANSTEDELVLDVSHDWTNALAGVESALNTSTFFNDLDGHTPYKLKFGVPSSRETRDPLQPDGIRDNSREDVIQRARCYWHEARATNIDKTVSETTNELPPTRESQPREHVQQERRRQGRGILCIKRYGNTCYVLSLLQALAAVRANNKFANIAAGNHSHQNHPWNHMMPVMEMLCTVVPGNQPIKNQSAIERIKNHFPHFSNDRQQDTWEFFFAVMQYPQCPVCQGHSCLLVDRLFRVAMANFSQCVCENTSLAGHVEQHHIDLDLKVEDEHTTLQSVLDDVFVPAPSELTCSVCHQKQQTTRQILVSVSPLLVLRVKRWTEAGLKNRRPVHFCLGEIVRVIVDDTEISYVLKAAVIHHGQTISSGHYSAVVLVEGTTYEADDQVTQTVVTLSQKYLADCYMFTLERQH</sequence>
<keyword evidence="3" id="KW-1185">Reference proteome</keyword>
<evidence type="ECO:0000259" key="2">
    <source>
        <dbReference type="PROSITE" id="PS50235"/>
    </source>
</evidence>
<dbReference type="GO" id="GO:0004843">
    <property type="term" value="F:cysteine-type deubiquitinase activity"/>
    <property type="evidence" value="ECO:0007669"/>
    <property type="project" value="InterPro"/>
</dbReference>
<dbReference type="InterPro" id="IPR028889">
    <property type="entry name" value="USP"/>
</dbReference>
<gene>
    <name evidence="4" type="primary">LOC118403413</name>
</gene>
<dbReference type="AlphaFoldDB" id="A0A9J7KGL9"/>
<evidence type="ECO:0000256" key="1">
    <source>
        <dbReference type="SAM" id="MobiDB-lite"/>
    </source>
</evidence>
<dbReference type="RefSeq" id="XP_035658018.1">
    <property type="nucleotide sequence ID" value="XM_035802125.1"/>
</dbReference>
<dbReference type="InterPro" id="IPR001394">
    <property type="entry name" value="Peptidase_C19_UCH"/>
</dbReference>
<dbReference type="SUPFAM" id="SSF54001">
    <property type="entry name" value="Cysteine proteinases"/>
    <property type="match status" value="1"/>
</dbReference>
<dbReference type="GeneID" id="118403413"/>
<dbReference type="GO" id="GO:0016579">
    <property type="term" value="P:protein deubiquitination"/>
    <property type="evidence" value="ECO:0007669"/>
    <property type="project" value="InterPro"/>
</dbReference>
<proteinExistence type="predicted"/>
<dbReference type="KEGG" id="bfo:118403413"/>
<protein>
    <submittedName>
        <fullName evidence="4">Ubiquitin carboxyl-terminal hydrolase 23-like</fullName>
    </submittedName>
</protein>
<feature type="region of interest" description="Disordered" evidence="1">
    <location>
        <begin position="181"/>
        <end position="204"/>
    </location>
</feature>
<feature type="compositionally biased region" description="Basic and acidic residues" evidence="1">
    <location>
        <begin position="193"/>
        <end position="204"/>
    </location>
</feature>
<evidence type="ECO:0000313" key="4">
    <source>
        <dbReference type="RefSeq" id="XP_035658018.1"/>
    </source>
</evidence>
<dbReference type="InterPro" id="IPR050164">
    <property type="entry name" value="Peptidase_C19"/>
</dbReference>
<dbReference type="InterPro" id="IPR038765">
    <property type="entry name" value="Papain-like_cys_pep_sf"/>
</dbReference>
<accession>A0A9J7KGL9</accession>
<dbReference type="Pfam" id="PF00443">
    <property type="entry name" value="UCH"/>
    <property type="match status" value="1"/>
</dbReference>